<dbReference type="AlphaFoldDB" id="A0A9N9JWT2"/>
<evidence type="ECO:0000313" key="2">
    <source>
        <dbReference type="Proteomes" id="UP000789396"/>
    </source>
</evidence>
<evidence type="ECO:0000313" key="1">
    <source>
        <dbReference type="EMBL" id="CAG8797360.1"/>
    </source>
</evidence>
<keyword evidence="2" id="KW-1185">Reference proteome</keyword>
<dbReference type="EMBL" id="CAJVPZ010067708">
    <property type="protein sequence ID" value="CAG8797360.1"/>
    <property type="molecule type" value="Genomic_DNA"/>
</dbReference>
<sequence length="93" mass="10907">QYRSQALVAQKLLVAKMKVRWKINRLKEEEVDRLVRGKLILAITKKLPGYQHHSGAIEKNLKQHHKMQCWTATINIDSKLKAYNRVRMGKNSK</sequence>
<reference evidence="1" key="1">
    <citation type="submission" date="2021-06" db="EMBL/GenBank/DDBJ databases">
        <authorList>
            <person name="Kallberg Y."/>
            <person name="Tangrot J."/>
            <person name="Rosling A."/>
        </authorList>
    </citation>
    <scope>NUCLEOTIDE SEQUENCE</scope>
    <source>
        <strain evidence="1">IN212</strain>
    </source>
</reference>
<protein>
    <submittedName>
        <fullName evidence="1">12802_t:CDS:1</fullName>
    </submittedName>
</protein>
<organism evidence="1 2">
    <name type="scientific">Racocetra fulgida</name>
    <dbReference type="NCBI Taxonomy" id="60492"/>
    <lineage>
        <taxon>Eukaryota</taxon>
        <taxon>Fungi</taxon>
        <taxon>Fungi incertae sedis</taxon>
        <taxon>Mucoromycota</taxon>
        <taxon>Glomeromycotina</taxon>
        <taxon>Glomeromycetes</taxon>
        <taxon>Diversisporales</taxon>
        <taxon>Gigasporaceae</taxon>
        <taxon>Racocetra</taxon>
    </lineage>
</organism>
<feature type="non-terminal residue" evidence="1">
    <location>
        <position position="1"/>
    </location>
</feature>
<feature type="non-terminal residue" evidence="1">
    <location>
        <position position="93"/>
    </location>
</feature>
<proteinExistence type="predicted"/>
<gene>
    <name evidence="1" type="ORF">RFULGI_LOCUS17371</name>
</gene>
<name>A0A9N9JWT2_9GLOM</name>
<dbReference type="Proteomes" id="UP000789396">
    <property type="component" value="Unassembled WGS sequence"/>
</dbReference>
<dbReference type="OrthoDB" id="2467728at2759"/>
<comment type="caution">
    <text evidence="1">The sequence shown here is derived from an EMBL/GenBank/DDBJ whole genome shotgun (WGS) entry which is preliminary data.</text>
</comment>
<accession>A0A9N9JWT2</accession>